<keyword evidence="3" id="KW-1185">Reference proteome</keyword>
<feature type="region of interest" description="Disordered" evidence="1">
    <location>
        <begin position="269"/>
        <end position="288"/>
    </location>
</feature>
<dbReference type="AlphaFoldDB" id="A0A9P7BSJ7"/>
<dbReference type="GO" id="GO:0046982">
    <property type="term" value="F:protein heterodimerization activity"/>
    <property type="evidence" value="ECO:0007669"/>
    <property type="project" value="InterPro"/>
</dbReference>
<dbReference type="Gene3D" id="1.10.20.10">
    <property type="entry name" value="Histone, subunit A"/>
    <property type="match status" value="1"/>
</dbReference>
<sequence>MALDEHYICQRAANAIISEIGPFRVSTDALQTINQFLDEFIVLLLGCSLSLDLSEIKVTVFNLLPSTLGKNAIVEAELEVKTFTETESIDYDLYERMRKIEKDTFPVDEAISLLREKCFEYCTLADKEDQLYLQKSIQKRNNNNTIIISPIIAIYVTTIMEHIAEYLLTAVAMSAEHEETDYVRVKEVYLALVDDVQLGNVFDEAGSMLAINIEEDFDLDYFDENIGKNNNEHPVAPPQVRPHSSISLHTNSSRKSTFHVLKVNRNSFSQFDEPSRSSSPVTSIYDPDNVPTMNFDELVRSGGTVKVSLTPNRLRSIEIKDPTKEDSPPPPELTWERRSVSSSRLPTNTLSRNTSKRSTTLNIDPRSKEKPNVNISTTPKSPSLLSPVVKKAGIAQSENSKDTPKLLKAEETKKQITPLPAISSFSQSDSQYKSTTLTSSSSSDSISSSNSSVPSSFPAPVIPSPPSYEIKPSTMITVQDSNVTPKVSKSSTTEGIILRRSSVSSRKSRENLRRVKSIEGQQMQNTEAAPKLPEKPQQQEIEKEQEQEENATDNSPQRPSTIVAKRASTVGNIRRRSLHENYATEKHLNQRGSVSVSIKQWDDILKSEQSTLVPPAAQRRSMLREIRQQQLKEMQQEKEGLGSSSNAVLDKVLKFERASSMEDVSQHRVSSLPRRERFLYLQQDPSAIERKSTVRTTARPKGVDQSTQTEVIKKEEEQEGLVDGDEEWFLQDDEWDEQEETAIVDWLLGE</sequence>
<feature type="compositionally biased region" description="Low complexity" evidence="1">
    <location>
        <begin position="376"/>
        <end position="391"/>
    </location>
</feature>
<reference evidence="2" key="1">
    <citation type="journal article" date="2020" name="Microb. Genom.">
        <title>Genetic diversity of clinical and environmental Mucorales isolates obtained from an investigation of mucormycosis cases among solid organ transplant recipients.</title>
        <authorList>
            <person name="Nguyen M.H."/>
            <person name="Kaul D."/>
            <person name="Muto C."/>
            <person name="Cheng S.J."/>
            <person name="Richter R.A."/>
            <person name="Bruno V.M."/>
            <person name="Liu G."/>
            <person name="Beyhan S."/>
            <person name="Sundermann A.J."/>
            <person name="Mounaud S."/>
            <person name="Pasculle A.W."/>
            <person name="Nierman W.C."/>
            <person name="Driscoll E."/>
            <person name="Cumbie R."/>
            <person name="Clancy C.J."/>
            <person name="Dupont C.L."/>
        </authorList>
    </citation>
    <scope>NUCLEOTIDE SEQUENCE</scope>
    <source>
        <strain evidence="2">GL11</strain>
    </source>
</reference>
<feature type="region of interest" description="Disordered" evidence="1">
    <location>
        <begin position="418"/>
        <end position="460"/>
    </location>
</feature>
<dbReference type="OrthoDB" id="5382203at2759"/>
<evidence type="ECO:0000256" key="1">
    <source>
        <dbReference type="SAM" id="MobiDB-lite"/>
    </source>
</evidence>
<organism evidence="2 3">
    <name type="scientific">Rhizopus oryzae</name>
    <name type="common">Mucormycosis agent</name>
    <name type="synonym">Rhizopus arrhizus var. delemar</name>
    <dbReference type="NCBI Taxonomy" id="64495"/>
    <lineage>
        <taxon>Eukaryota</taxon>
        <taxon>Fungi</taxon>
        <taxon>Fungi incertae sedis</taxon>
        <taxon>Mucoromycota</taxon>
        <taxon>Mucoromycotina</taxon>
        <taxon>Mucoromycetes</taxon>
        <taxon>Mucorales</taxon>
        <taxon>Mucorineae</taxon>
        <taxon>Rhizopodaceae</taxon>
        <taxon>Rhizopus</taxon>
    </lineage>
</organism>
<feature type="compositionally biased region" description="Polar residues" evidence="1">
    <location>
        <begin position="340"/>
        <end position="362"/>
    </location>
</feature>
<evidence type="ECO:0000313" key="2">
    <source>
        <dbReference type="EMBL" id="KAG1308080.1"/>
    </source>
</evidence>
<gene>
    <name evidence="2" type="ORF">G6F64_006316</name>
</gene>
<feature type="compositionally biased region" description="Polar residues" evidence="1">
    <location>
        <begin position="242"/>
        <end position="252"/>
    </location>
</feature>
<name>A0A9P7BSJ7_RHIOR</name>
<evidence type="ECO:0000313" key="3">
    <source>
        <dbReference type="Proteomes" id="UP000716291"/>
    </source>
</evidence>
<feature type="compositionally biased region" description="Polar residues" evidence="1">
    <location>
        <begin position="479"/>
        <end position="494"/>
    </location>
</feature>
<accession>A0A9P7BSJ7</accession>
<feature type="compositionally biased region" description="Basic and acidic residues" evidence="1">
    <location>
        <begin position="316"/>
        <end position="327"/>
    </location>
</feature>
<feature type="region of interest" description="Disordered" evidence="1">
    <location>
        <begin position="316"/>
        <end position="406"/>
    </location>
</feature>
<proteinExistence type="predicted"/>
<feature type="region of interest" description="Disordered" evidence="1">
    <location>
        <begin position="479"/>
        <end position="570"/>
    </location>
</feature>
<comment type="caution">
    <text evidence="2">The sequence shown here is derived from an EMBL/GenBank/DDBJ whole genome shotgun (WGS) entry which is preliminary data.</text>
</comment>
<dbReference type="InterPro" id="IPR009072">
    <property type="entry name" value="Histone-fold"/>
</dbReference>
<feature type="region of interest" description="Disordered" evidence="1">
    <location>
        <begin position="228"/>
        <end position="252"/>
    </location>
</feature>
<feature type="compositionally biased region" description="Low complexity" evidence="1">
    <location>
        <begin position="423"/>
        <end position="459"/>
    </location>
</feature>
<feature type="compositionally biased region" description="Basic and acidic residues" evidence="1">
    <location>
        <begin position="507"/>
        <end position="517"/>
    </location>
</feature>
<dbReference type="EMBL" id="JAANQT010000834">
    <property type="protein sequence ID" value="KAG1308080.1"/>
    <property type="molecule type" value="Genomic_DNA"/>
</dbReference>
<protein>
    <submittedName>
        <fullName evidence="2">Uncharacterized protein</fullName>
    </submittedName>
</protein>
<feature type="compositionally biased region" description="Polar residues" evidence="1">
    <location>
        <begin position="269"/>
        <end position="282"/>
    </location>
</feature>
<dbReference type="Proteomes" id="UP000716291">
    <property type="component" value="Unassembled WGS sequence"/>
</dbReference>